<proteinExistence type="predicted"/>
<dbReference type="EMBL" id="MU151378">
    <property type="protein sequence ID" value="KAF9444408.1"/>
    <property type="molecule type" value="Genomic_DNA"/>
</dbReference>
<feature type="non-terminal residue" evidence="1">
    <location>
        <position position="54"/>
    </location>
</feature>
<name>A0A9P5X402_9AGAR</name>
<accession>A0A9P5X402</accession>
<gene>
    <name evidence="1" type="ORF">P691DRAFT_626425</name>
</gene>
<protein>
    <submittedName>
        <fullName evidence="1">Uncharacterized protein</fullName>
    </submittedName>
</protein>
<dbReference type="Proteomes" id="UP000807342">
    <property type="component" value="Unassembled WGS sequence"/>
</dbReference>
<feature type="non-terminal residue" evidence="1">
    <location>
        <position position="1"/>
    </location>
</feature>
<evidence type="ECO:0000313" key="1">
    <source>
        <dbReference type="EMBL" id="KAF9444408.1"/>
    </source>
</evidence>
<evidence type="ECO:0000313" key="2">
    <source>
        <dbReference type="Proteomes" id="UP000807342"/>
    </source>
</evidence>
<keyword evidence="2" id="KW-1185">Reference proteome</keyword>
<reference evidence="1" key="1">
    <citation type="submission" date="2020-11" db="EMBL/GenBank/DDBJ databases">
        <authorList>
            <consortium name="DOE Joint Genome Institute"/>
            <person name="Ahrendt S."/>
            <person name="Riley R."/>
            <person name="Andreopoulos W."/>
            <person name="Labutti K."/>
            <person name="Pangilinan J."/>
            <person name="Ruiz-Duenas F.J."/>
            <person name="Barrasa J.M."/>
            <person name="Sanchez-Garcia M."/>
            <person name="Camarero S."/>
            <person name="Miyauchi S."/>
            <person name="Serrano A."/>
            <person name="Linde D."/>
            <person name="Babiker R."/>
            <person name="Drula E."/>
            <person name="Ayuso-Fernandez I."/>
            <person name="Pacheco R."/>
            <person name="Padilla G."/>
            <person name="Ferreira P."/>
            <person name="Barriuso J."/>
            <person name="Kellner H."/>
            <person name="Castanera R."/>
            <person name="Alfaro M."/>
            <person name="Ramirez L."/>
            <person name="Pisabarro A.G."/>
            <person name="Kuo A."/>
            <person name="Tritt A."/>
            <person name="Lipzen A."/>
            <person name="He G."/>
            <person name="Yan M."/>
            <person name="Ng V."/>
            <person name="Cullen D."/>
            <person name="Martin F."/>
            <person name="Rosso M.-N."/>
            <person name="Henrissat B."/>
            <person name="Hibbett D."/>
            <person name="Martinez A.T."/>
            <person name="Grigoriev I.V."/>
        </authorList>
    </citation>
    <scope>NUCLEOTIDE SEQUENCE</scope>
    <source>
        <strain evidence="1">MF-IS2</strain>
    </source>
</reference>
<comment type="caution">
    <text evidence="1">The sequence shown here is derived from an EMBL/GenBank/DDBJ whole genome shotgun (WGS) entry which is preliminary data.</text>
</comment>
<organism evidence="1 2">
    <name type="scientific">Macrolepiota fuliginosa MF-IS2</name>
    <dbReference type="NCBI Taxonomy" id="1400762"/>
    <lineage>
        <taxon>Eukaryota</taxon>
        <taxon>Fungi</taxon>
        <taxon>Dikarya</taxon>
        <taxon>Basidiomycota</taxon>
        <taxon>Agaricomycotina</taxon>
        <taxon>Agaricomycetes</taxon>
        <taxon>Agaricomycetidae</taxon>
        <taxon>Agaricales</taxon>
        <taxon>Agaricineae</taxon>
        <taxon>Agaricaceae</taxon>
        <taxon>Macrolepiota</taxon>
    </lineage>
</organism>
<dbReference type="AlphaFoldDB" id="A0A9P5X402"/>
<dbReference type="OrthoDB" id="3183767at2759"/>
<sequence>HLIPTFSYGCGDHLGKTLACEPTGELTDWNYYYINMFADCDTFMHFLGGGIGHH</sequence>